<feature type="domain" description="LysM" evidence="1">
    <location>
        <begin position="76"/>
        <end position="119"/>
    </location>
</feature>
<feature type="domain" description="LysM" evidence="1">
    <location>
        <begin position="26"/>
        <end position="70"/>
    </location>
</feature>
<protein>
    <submittedName>
        <fullName evidence="2">M23 family metallopeptidase</fullName>
    </submittedName>
</protein>
<dbReference type="GO" id="GO:0004222">
    <property type="term" value="F:metalloendopeptidase activity"/>
    <property type="evidence" value="ECO:0007669"/>
    <property type="project" value="TreeGrafter"/>
</dbReference>
<dbReference type="Gene3D" id="2.70.70.10">
    <property type="entry name" value="Glucose Permease (Domain IIA)"/>
    <property type="match status" value="1"/>
</dbReference>
<reference evidence="2" key="2">
    <citation type="journal article" date="2021" name="PeerJ">
        <title>Extensive microbial diversity within the chicken gut microbiome revealed by metagenomics and culture.</title>
        <authorList>
            <person name="Gilroy R."/>
            <person name="Ravi A."/>
            <person name="Getino M."/>
            <person name="Pursley I."/>
            <person name="Horton D.L."/>
            <person name="Alikhan N.F."/>
            <person name="Baker D."/>
            <person name="Gharbi K."/>
            <person name="Hall N."/>
            <person name="Watson M."/>
            <person name="Adriaenssens E.M."/>
            <person name="Foster-Nyarko E."/>
            <person name="Jarju S."/>
            <person name="Secka A."/>
            <person name="Antonio M."/>
            <person name="Oren A."/>
            <person name="Chaudhuri R.R."/>
            <person name="La Ragione R."/>
            <person name="Hildebrand F."/>
            <person name="Pallen M.J."/>
        </authorList>
    </citation>
    <scope>NUCLEOTIDE SEQUENCE</scope>
    <source>
        <strain evidence="2">B3-4054</strain>
    </source>
</reference>
<comment type="caution">
    <text evidence="2">The sequence shown here is derived from an EMBL/GenBank/DDBJ whole genome shotgun (WGS) entry which is preliminary data.</text>
</comment>
<dbReference type="InterPro" id="IPR036779">
    <property type="entry name" value="LysM_dom_sf"/>
</dbReference>
<dbReference type="AlphaFoldDB" id="A0A9D9EQW5"/>
<dbReference type="InterPro" id="IPR016047">
    <property type="entry name" value="M23ase_b-sheet_dom"/>
</dbReference>
<dbReference type="Gene3D" id="3.10.350.10">
    <property type="entry name" value="LysM domain"/>
    <property type="match status" value="2"/>
</dbReference>
<dbReference type="Proteomes" id="UP000823616">
    <property type="component" value="Unassembled WGS sequence"/>
</dbReference>
<accession>A0A9D9EQW5</accession>
<dbReference type="CDD" id="cd00118">
    <property type="entry name" value="LysM"/>
    <property type="match status" value="2"/>
</dbReference>
<dbReference type="InterPro" id="IPR050570">
    <property type="entry name" value="Cell_wall_metabolism_enzyme"/>
</dbReference>
<dbReference type="SMART" id="SM00257">
    <property type="entry name" value="LysM"/>
    <property type="match status" value="2"/>
</dbReference>
<proteinExistence type="predicted"/>
<evidence type="ECO:0000313" key="2">
    <source>
        <dbReference type="EMBL" id="MBO8451070.1"/>
    </source>
</evidence>
<dbReference type="EMBL" id="JADIMS010000153">
    <property type="protein sequence ID" value="MBO8451070.1"/>
    <property type="molecule type" value="Genomic_DNA"/>
</dbReference>
<gene>
    <name evidence="2" type="ORF">IAA96_08205</name>
</gene>
<dbReference type="PANTHER" id="PTHR21666">
    <property type="entry name" value="PEPTIDASE-RELATED"/>
    <property type="match status" value="1"/>
</dbReference>
<organism evidence="2 3">
    <name type="scientific">Candidatus Avitreponema avistercoris</name>
    <dbReference type="NCBI Taxonomy" id="2840705"/>
    <lineage>
        <taxon>Bacteria</taxon>
        <taxon>Pseudomonadati</taxon>
        <taxon>Spirochaetota</taxon>
        <taxon>Spirochaetia</taxon>
        <taxon>Spirochaetales</taxon>
        <taxon>Candidatus Avitreponema</taxon>
    </lineage>
</organism>
<evidence type="ECO:0000313" key="3">
    <source>
        <dbReference type="Proteomes" id="UP000823616"/>
    </source>
</evidence>
<sequence>MDAAVLSGQIDGIMEKPEIIPELYYTLYTVQTGDIVGEIAEEFGVSQDAIISLNKLRNTRTLQVGQILKIPTIDGILYTTRDGDTPESIADKYRISLEKIAIVNNIADNRIEAGLQLFLPDARLDWVTLQEINGDLFRKPLRGGYWISSRYGWRDNPFSGRRTFHNGIDMACRKGTPIYAAMDGRVIATGYSPTYGNYVTIRHHSGYQTMYAHMSQILTSTGAYVTTGTRIGLVGSTGQSTGPHLHFTVYKNRSSTNPALLWN</sequence>
<name>A0A9D9EQW5_9SPIR</name>
<dbReference type="SUPFAM" id="SSF51261">
    <property type="entry name" value="Duplicated hybrid motif"/>
    <property type="match status" value="1"/>
</dbReference>
<dbReference type="Pfam" id="PF01551">
    <property type="entry name" value="Peptidase_M23"/>
    <property type="match status" value="1"/>
</dbReference>
<reference evidence="2" key="1">
    <citation type="submission" date="2020-10" db="EMBL/GenBank/DDBJ databases">
        <authorList>
            <person name="Gilroy R."/>
        </authorList>
    </citation>
    <scope>NUCLEOTIDE SEQUENCE</scope>
    <source>
        <strain evidence="2">B3-4054</strain>
    </source>
</reference>
<dbReference type="Pfam" id="PF01476">
    <property type="entry name" value="LysM"/>
    <property type="match status" value="2"/>
</dbReference>
<dbReference type="CDD" id="cd12797">
    <property type="entry name" value="M23_peptidase"/>
    <property type="match status" value="1"/>
</dbReference>
<dbReference type="InterPro" id="IPR018392">
    <property type="entry name" value="LysM"/>
</dbReference>
<evidence type="ECO:0000259" key="1">
    <source>
        <dbReference type="PROSITE" id="PS51782"/>
    </source>
</evidence>
<dbReference type="PANTHER" id="PTHR21666:SF270">
    <property type="entry name" value="MUREIN HYDROLASE ACTIVATOR ENVC"/>
    <property type="match status" value="1"/>
</dbReference>
<dbReference type="InterPro" id="IPR011055">
    <property type="entry name" value="Dup_hybrid_motif"/>
</dbReference>
<dbReference type="PROSITE" id="PS51782">
    <property type="entry name" value="LYSM"/>
    <property type="match status" value="2"/>
</dbReference>